<dbReference type="Proteomes" id="UP000807850">
    <property type="component" value="Unassembled WGS sequence"/>
</dbReference>
<dbReference type="SMART" id="SM00436">
    <property type="entry name" value="TOP1Bc"/>
    <property type="match status" value="1"/>
</dbReference>
<feature type="site" description="Interaction with DNA" evidence="10">
    <location>
        <position position="226"/>
    </location>
</feature>
<feature type="site" description="Interaction with DNA" evidence="10">
    <location>
        <position position="233"/>
    </location>
</feature>
<evidence type="ECO:0000256" key="8">
    <source>
        <dbReference type="ARBA" id="ARBA00023125"/>
    </source>
</evidence>
<evidence type="ECO:0000256" key="2">
    <source>
        <dbReference type="ARBA" id="ARBA00009446"/>
    </source>
</evidence>
<feature type="active site" description="O-(5'-phospho-DNA)-tyrosine intermediate" evidence="10">
    <location>
        <position position="383"/>
    </location>
</feature>
<keyword evidence="3" id="KW-0479">Metal-binding</keyword>
<feature type="site" description="Interaction with DNA" evidence="10">
    <location>
        <position position="604"/>
    </location>
</feature>
<feature type="region of interest" description="Disordered" evidence="11">
    <location>
        <begin position="535"/>
        <end position="574"/>
    </location>
</feature>
<sequence>MANSRTDRRAAPGAKTGTPARTGKPAGPTRTGKPAASARTAKPAAAPAKRAPAKTAKTARTGKAPARAAAKTAAATDGRLRSLVIVESPTKSRTLTKFLGRGFSVLASNGHIMDLPKSELGVDVENDFEPQYVPIQGKTNALAKIKAAAKTADRIFLAPDPDREGEAIAWHLAGALKSAKRPIARLTFNEITERAVKQALERPRDLDMNLVNAQQARRVLDRLVGYKVSPFVWRTVRYGLSAGRVQSVALRLICEREDQIRTFVSEEYWTIEVDYETPSRERFTARLVRVGETDLENGQLRGDDVERRARDLAAELRGAPARIVSVETTPRSVHPRAPFITSTLQQTAFNRLGYTAKRTMALAQQLYEGVRLGAEGSLGLITYMRTDAPRLAGEAIAEIRGWLAAHLGADYVPESPRQYKSKKGAQEAHEAIRPSSIERTPESLRPYLTDEQFKLYDLIWKRAVASQTASAEYLQTTLEVESGRLGLRASGRVLKFPGFQRLYGIDEDDEAGESRLPEVAPETALTVAKEALRAARPAPAGEGATPAGAAGEGDGAPLEPVRPEQHFTQPPPRYTEASLVRTLEEENIGRPSTYATIVTTITGRDYVNRDKGRLAPTDLGEAVNRLLVSTFPDVFEVAFTARMEEELDEIEEGKQEWHRVVHDFWAPFSRDLEKAEQSSQKHRKKVEETTDIPCPNCGKMLVKKFGRRGPFLACPGYPECKYTRPVDDAELPTPVEGTCDLCGAPLVSRNGPFGRFISCSRRPDCKFTKPITLGIACPDCGKGEIAERRTRRGKTFYGCTRYPECTFAAWDKPRMVPCPNCGAPFLVEKETKKSGLVLRCLKCKSQFSPETVGA</sequence>
<dbReference type="GO" id="GO:0006265">
    <property type="term" value="P:DNA topological change"/>
    <property type="evidence" value="ECO:0007669"/>
    <property type="project" value="UniProtKB-UniRule"/>
</dbReference>
<feature type="site" description="Interaction with DNA" evidence="10">
    <location>
        <position position="221"/>
    </location>
</feature>
<dbReference type="SUPFAM" id="SSF56712">
    <property type="entry name" value="Prokaryotic type I DNA topoisomerase"/>
    <property type="match status" value="1"/>
</dbReference>
<dbReference type="CDD" id="cd03363">
    <property type="entry name" value="TOPRIM_TopoIA_TopoI"/>
    <property type="match status" value="1"/>
</dbReference>
<dbReference type="GO" id="GO:0003917">
    <property type="term" value="F:DNA topoisomerase type I (single strand cut, ATP-independent) activity"/>
    <property type="evidence" value="ECO:0007669"/>
    <property type="project" value="UniProtKB-UniRule"/>
</dbReference>
<proteinExistence type="inferred from homology"/>
<dbReference type="InterPro" id="IPR005733">
    <property type="entry name" value="TopoI_bac-type"/>
</dbReference>
<dbReference type="InterPro" id="IPR003602">
    <property type="entry name" value="Topo_IA_DNA-bd_dom"/>
</dbReference>
<evidence type="ECO:0000256" key="3">
    <source>
        <dbReference type="ARBA" id="ARBA00022723"/>
    </source>
</evidence>
<evidence type="ECO:0000256" key="9">
    <source>
        <dbReference type="ARBA" id="ARBA00023235"/>
    </source>
</evidence>
<keyword evidence="7 10" id="KW-0799">Topoisomerase</keyword>
<dbReference type="InterPro" id="IPR003601">
    <property type="entry name" value="Topo_IA_2"/>
</dbReference>
<dbReference type="PROSITE" id="PS52039">
    <property type="entry name" value="TOPO_IA_2"/>
    <property type="match status" value="1"/>
</dbReference>
<comment type="function">
    <text evidence="10">Releases the supercoiling and torsional tension of DNA, which is introduced during the DNA replication and transcription, by transiently cleaving and rejoining one strand of the DNA duplex. Introduces a single-strand break via transesterification at a target site in duplex DNA. The scissile phosphodiester is attacked by the catalytic tyrosine of the enzyme, resulting in the formation of a DNA-(5'-phosphotyrosyl)-enzyme intermediate and the expulsion of a 3'-OH DNA strand. The free DNA strand then undergoes passage around the unbroken strand, thus removing DNA supercoils. Finally, in the religation step, the DNA 3'-OH attacks the covalent intermediate to expel the active-site tyrosine and restore the DNA phosphodiester backbone.</text>
</comment>
<comment type="subunit">
    <text evidence="10">Monomer.</text>
</comment>
<evidence type="ECO:0000313" key="15">
    <source>
        <dbReference type="Proteomes" id="UP000807850"/>
    </source>
</evidence>
<dbReference type="Pfam" id="PF01751">
    <property type="entry name" value="Toprim"/>
    <property type="match status" value="1"/>
</dbReference>
<dbReference type="GO" id="GO:0008270">
    <property type="term" value="F:zinc ion binding"/>
    <property type="evidence" value="ECO:0007669"/>
    <property type="project" value="UniProtKB-KW"/>
</dbReference>
<evidence type="ECO:0000256" key="1">
    <source>
        <dbReference type="ARBA" id="ARBA00000213"/>
    </source>
</evidence>
<feature type="compositionally biased region" description="Basic and acidic residues" evidence="11">
    <location>
        <begin position="1"/>
        <end position="10"/>
    </location>
</feature>
<comment type="catalytic activity">
    <reaction evidence="1 10">
        <text>ATP-independent breakage of single-stranded DNA, followed by passage and rejoining.</text>
        <dbReference type="EC" id="5.6.2.1"/>
    </reaction>
</comment>
<dbReference type="InterPro" id="IPR013824">
    <property type="entry name" value="Topo_IA_cen_sub1"/>
</dbReference>
<keyword evidence="8 10" id="KW-0238">DNA-binding</keyword>
<dbReference type="HAMAP" id="MF_00952">
    <property type="entry name" value="Topoisom_1_prok"/>
    <property type="match status" value="1"/>
</dbReference>
<comment type="similarity">
    <text evidence="2 10">Belongs to the type IA topoisomerase family.</text>
</comment>
<dbReference type="GO" id="GO:0005694">
    <property type="term" value="C:chromosome"/>
    <property type="evidence" value="ECO:0007669"/>
    <property type="project" value="InterPro"/>
</dbReference>
<dbReference type="CDD" id="cd00186">
    <property type="entry name" value="TOP1Ac"/>
    <property type="match status" value="1"/>
</dbReference>
<reference evidence="14" key="1">
    <citation type="submission" date="2020-07" db="EMBL/GenBank/DDBJ databases">
        <title>Huge and variable diversity of episymbiotic CPR bacteria and DPANN archaea in groundwater ecosystems.</title>
        <authorList>
            <person name="He C.Y."/>
            <person name="Keren R."/>
            <person name="Whittaker M."/>
            <person name="Farag I.F."/>
            <person name="Doudna J."/>
            <person name="Cate J.H.D."/>
            <person name="Banfield J.F."/>
        </authorList>
    </citation>
    <scope>NUCLEOTIDE SEQUENCE</scope>
    <source>
        <strain evidence="14">NC_groundwater_928_Pr1_S-0.2um_72_17</strain>
    </source>
</reference>
<dbReference type="EC" id="5.6.2.1" evidence="10"/>
<keyword evidence="4" id="KW-0863">Zinc-finger</keyword>
<dbReference type="Gene3D" id="3.40.50.140">
    <property type="match status" value="1"/>
</dbReference>
<feature type="domain" description="Toprim" evidence="12">
    <location>
        <begin position="81"/>
        <end position="191"/>
    </location>
</feature>
<evidence type="ECO:0000256" key="11">
    <source>
        <dbReference type="SAM" id="MobiDB-lite"/>
    </source>
</evidence>
<evidence type="ECO:0000259" key="13">
    <source>
        <dbReference type="PROSITE" id="PS52039"/>
    </source>
</evidence>
<feature type="site" description="Interaction with DNA" evidence="10">
    <location>
        <position position="217"/>
    </location>
</feature>
<evidence type="ECO:0000313" key="14">
    <source>
        <dbReference type="EMBL" id="MBI3539689.1"/>
    </source>
</evidence>
<accession>A0A9D6L892</accession>
<dbReference type="Gene3D" id="1.10.460.10">
    <property type="entry name" value="Topoisomerase I, domain 2"/>
    <property type="match status" value="1"/>
</dbReference>
<feature type="region of interest" description="Disordered" evidence="11">
    <location>
        <begin position="1"/>
        <end position="73"/>
    </location>
</feature>
<dbReference type="PROSITE" id="PS50880">
    <property type="entry name" value="TOPRIM"/>
    <property type="match status" value="1"/>
</dbReference>
<dbReference type="Gene3D" id="1.10.290.10">
    <property type="entry name" value="Topoisomerase I, domain 4"/>
    <property type="match status" value="1"/>
</dbReference>
<dbReference type="InterPro" id="IPR023405">
    <property type="entry name" value="Topo_IA_core_domain"/>
</dbReference>
<keyword evidence="6" id="KW-0460">Magnesium</keyword>
<feature type="site" description="Interaction with DNA" evidence="10">
    <location>
        <position position="111"/>
    </location>
</feature>
<feature type="compositionally biased region" description="Low complexity" evidence="11">
    <location>
        <begin position="33"/>
        <end position="73"/>
    </location>
</feature>
<dbReference type="NCBIfam" id="TIGR01051">
    <property type="entry name" value="topA_bact"/>
    <property type="match status" value="1"/>
</dbReference>
<dbReference type="InterPro" id="IPR028612">
    <property type="entry name" value="Topoisom_1_IA"/>
</dbReference>
<feature type="site" description="Interaction with DNA" evidence="10">
    <location>
        <position position="385"/>
    </location>
</feature>
<evidence type="ECO:0000256" key="4">
    <source>
        <dbReference type="ARBA" id="ARBA00022771"/>
    </source>
</evidence>
<dbReference type="GO" id="GO:0003677">
    <property type="term" value="F:DNA binding"/>
    <property type="evidence" value="ECO:0007669"/>
    <property type="project" value="UniProtKB-KW"/>
</dbReference>
<dbReference type="Pfam" id="PF01396">
    <property type="entry name" value="Zn_ribbon_Top1"/>
    <property type="match status" value="3"/>
</dbReference>
<dbReference type="SUPFAM" id="SSF57783">
    <property type="entry name" value="Zinc beta-ribbon"/>
    <property type="match status" value="2"/>
</dbReference>
<feature type="site" description="Interaction with DNA" evidence="10">
    <location>
        <position position="218"/>
    </location>
</feature>
<keyword evidence="9 10" id="KW-0413">Isomerase</keyword>
<dbReference type="PROSITE" id="PS00396">
    <property type="entry name" value="TOPO_IA_1"/>
    <property type="match status" value="1"/>
</dbReference>
<dbReference type="PRINTS" id="PR00417">
    <property type="entry name" value="PRTPISMRASEI"/>
</dbReference>
<dbReference type="EMBL" id="JACQAY010000168">
    <property type="protein sequence ID" value="MBI3539689.1"/>
    <property type="molecule type" value="Genomic_DNA"/>
</dbReference>
<comment type="caution">
    <text evidence="14">The sequence shown here is derived from an EMBL/GenBank/DDBJ whole genome shotgun (WGS) entry which is preliminary data.</text>
</comment>
<dbReference type="InterPro" id="IPR006171">
    <property type="entry name" value="TOPRIM_dom"/>
</dbReference>
<dbReference type="InterPro" id="IPR034149">
    <property type="entry name" value="TOPRIM_TopoI"/>
</dbReference>
<feature type="region of interest" description="Interaction with DNA" evidence="10">
    <location>
        <begin position="241"/>
        <end position="246"/>
    </location>
</feature>
<dbReference type="InterPro" id="IPR013497">
    <property type="entry name" value="Topo_IA_cen"/>
</dbReference>
<dbReference type="Gene3D" id="3.30.65.10">
    <property type="entry name" value="Bacterial Topoisomerase I, domain 1"/>
    <property type="match status" value="3"/>
</dbReference>
<dbReference type="InterPro" id="IPR023406">
    <property type="entry name" value="Topo_IA_AS"/>
</dbReference>
<name>A0A9D6L892_UNCEI</name>
<dbReference type="SMART" id="SM00493">
    <property type="entry name" value="TOPRIM"/>
    <property type="match status" value="1"/>
</dbReference>
<evidence type="ECO:0000256" key="6">
    <source>
        <dbReference type="ARBA" id="ARBA00022842"/>
    </source>
</evidence>
<dbReference type="Pfam" id="PF01131">
    <property type="entry name" value="Topoisom_bac"/>
    <property type="match status" value="1"/>
</dbReference>
<keyword evidence="5" id="KW-0862">Zinc</keyword>
<dbReference type="InterPro" id="IPR000380">
    <property type="entry name" value="Topo_IA"/>
</dbReference>
<dbReference type="InterPro" id="IPR013826">
    <property type="entry name" value="Topo_IA_cen_sub3"/>
</dbReference>
<evidence type="ECO:0000259" key="12">
    <source>
        <dbReference type="PROSITE" id="PS50880"/>
    </source>
</evidence>
<organism evidence="14 15">
    <name type="scientific">Eiseniibacteriota bacterium</name>
    <dbReference type="NCBI Taxonomy" id="2212470"/>
    <lineage>
        <taxon>Bacteria</taxon>
        <taxon>Candidatus Eiseniibacteriota</taxon>
    </lineage>
</organism>
<dbReference type="InterPro" id="IPR013498">
    <property type="entry name" value="Topo_IA_Znf"/>
</dbReference>
<dbReference type="SMART" id="SM00437">
    <property type="entry name" value="TOP1Ac"/>
    <property type="match status" value="1"/>
</dbReference>
<dbReference type="PANTHER" id="PTHR42785:SF1">
    <property type="entry name" value="DNA TOPOISOMERASE"/>
    <property type="match status" value="1"/>
</dbReference>
<evidence type="ECO:0000256" key="5">
    <source>
        <dbReference type="ARBA" id="ARBA00022833"/>
    </source>
</evidence>
<dbReference type="AlphaFoldDB" id="A0A9D6L892"/>
<feature type="domain" description="Topo IA-type catalytic" evidence="13">
    <location>
        <begin position="207"/>
        <end position="672"/>
    </location>
</feature>
<feature type="compositionally biased region" description="Low complexity" evidence="11">
    <location>
        <begin position="535"/>
        <end position="559"/>
    </location>
</feature>
<gene>
    <name evidence="10 14" type="primary">topA</name>
    <name evidence="14" type="ORF">HY076_05400</name>
</gene>
<evidence type="ECO:0000256" key="7">
    <source>
        <dbReference type="ARBA" id="ARBA00023029"/>
    </source>
</evidence>
<evidence type="ECO:0000256" key="10">
    <source>
        <dbReference type="HAMAP-Rule" id="MF_00952"/>
    </source>
</evidence>
<dbReference type="Gene3D" id="2.70.20.10">
    <property type="entry name" value="Topoisomerase I, domain 3"/>
    <property type="match status" value="1"/>
</dbReference>
<protein>
    <recommendedName>
        <fullName evidence="10">DNA topoisomerase 1</fullName>
        <ecNumber evidence="10">5.6.2.1</ecNumber>
    </recommendedName>
    <alternativeName>
        <fullName evidence="10">DNA topoisomerase I</fullName>
    </alternativeName>
</protein>
<dbReference type="PANTHER" id="PTHR42785">
    <property type="entry name" value="DNA TOPOISOMERASE, TYPE IA, CORE"/>
    <property type="match status" value="1"/>
</dbReference>
<dbReference type="InterPro" id="IPR013825">
    <property type="entry name" value="Topo_IA_cen_sub2"/>
</dbReference>